<dbReference type="Gramene" id="TraesMAC7B03G04097540.1">
    <property type="protein sequence ID" value="TraesMAC7B03G04097540.1"/>
    <property type="gene ID" value="TraesMAC7B03G04097540"/>
</dbReference>
<dbReference type="AlphaFoldDB" id="A0A3B6SFB2"/>
<accession>A0A3B6SFB2</accession>
<dbReference type="Gramene" id="TraesCS7B03G0374800.1">
    <property type="protein sequence ID" value="TraesCS7B03G0374800.1.CDS"/>
    <property type="gene ID" value="TraesCS7B03G0374800"/>
</dbReference>
<gene>
    <name evidence="8" type="primary">LOC123169585</name>
</gene>
<keyword evidence="9" id="KW-1185">Reference proteome</keyword>
<dbReference type="Gramene" id="TraesCS7B02G137900.1">
    <property type="protein sequence ID" value="TraesCS7B02G137900.1"/>
    <property type="gene ID" value="TraesCS7B02G137900"/>
</dbReference>
<sequence length="747" mass="82393">MGSRRQHSVNHFGPILRKPSIGKAPGKLKKKCLQQLQRTQQSFRVAYNHANERGDDNVIRRPQQNNVATKKTPQFPCEEPSHAKAVSRQNVPARSSWPKKGTSSPRGNVEKSKPSFSRTLQKNTQKASPSCAMPKSGIDSLQKNATKCRPSFFMLNNGNTLGPNNGMGSPVKNVESSSRLNNIEAPRSKNKSSYSRSNNEIAPQSMKSRPFSSGSNSGPGPLTRNIEKSKPSSTRDQYSAVLKDDSNSTFGISKKAYPSSMLPNSRNEDHRMAREASNSNLALMKGKEVMEDIHTNLEINCVSLPGKNLLSHQTVEPSCMADPMDRCIQLDSRKCKTSLAEDGRTDVYKSKSKRMKPLLEEKFEKRGVAKLTKSMGISTKNSSLGEDERTVDEKFNKMKRTDNYSQTNKRRRYVVSDDEADDDGDQNLTSGKTGAAGLTRQKDCHPEVSNLFGLESSKPYQYCSLPIDEPIWSGIIKIGSGKFVSLAAHLSTKYCEKVWKLSRSLEAVVEVTKLSRLEAWPKSFEASRPTDDNIALYLLPTEMRQDADLEQLVKEVMENDMVLRAIVGEAEMLIFPSILLPEQHQTFQGKPYLWAVFKCRNDKVPVVEEEQHGKGHCAQEKGKQQASHFSVGEGLNMDAGLEASEEAEMQGMEQEQNPTTASPATTPTASPNTPCPTTSAPTAAATVSANHVQVHSGFAAPTGALFGFVVQRTPRLEQLIQEMQREGAVMVAMQGQMIGPGLGLGRQ</sequence>
<feature type="region of interest" description="Disordered" evidence="6">
    <location>
        <begin position="646"/>
        <end position="682"/>
    </location>
</feature>
<feature type="region of interest" description="Disordered" evidence="6">
    <location>
        <begin position="397"/>
        <end position="440"/>
    </location>
</feature>
<dbReference type="OrthoDB" id="787165at2759"/>
<dbReference type="Pfam" id="PF23121">
    <property type="entry name" value="SPOC_AIPP2"/>
    <property type="match status" value="1"/>
</dbReference>
<dbReference type="GO" id="GO:0140566">
    <property type="term" value="F:histone reader activity"/>
    <property type="evidence" value="ECO:0007669"/>
    <property type="project" value="InterPro"/>
</dbReference>
<evidence type="ECO:0000256" key="6">
    <source>
        <dbReference type="SAM" id="MobiDB-lite"/>
    </source>
</evidence>
<dbReference type="Gramene" id="TraesWEE_scaffold_019361_01G000100.1">
    <property type="protein sequence ID" value="TraesWEE_scaffold_019361_01G000100.1"/>
    <property type="gene ID" value="TraesWEE_scaffold_019361_01G000100"/>
</dbReference>
<keyword evidence="2" id="KW-0863">Zinc-finger</keyword>
<evidence type="ECO:0000256" key="5">
    <source>
        <dbReference type="ARBA" id="ARBA00023163"/>
    </source>
</evidence>
<feature type="compositionally biased region" description="Low complexity" evidence="6">
    <location>
        <begin position="649"/>
        <end position="682"/>
    </location>
</feature>
<feature type="region of interest" description="Disordered" evidence="6">
    <location>
        <begin position="1"/>
        <end position="26"/>
    </location>
</feature>
<dbReference type="InterPro" id="IPR049914">
    <property type="entry name" value="PHD1-3/5-6"/>
</dbReference>
<keyword evidence="4" id="KW-0805">Transcription regulation</keyword>
<dbReference type="Proteomes" id="UP000019116">
    <property type="component" value="Chromosome 7B"/>
</dbReference>
<keyword evidence="1" id="KW-0479">Metal-binding</keyword>
<feature type="compositionally biased region" description="Low complexity" evidence="6">
    <location>
        <begin position="159"/>
        <end position="168"/>
    </location>
</feature>
<evidence type="ECO:0000256" key="2">
    <source>
        <dbReference type="ARBA" id="ARBA00022771"/>
    </source>
</evidence>
<organism evidence="8">
    <name type="scientific">Triticum aestivum</name>
    <name type="common">Wheat</name>
    <dbReference type="NCBI Taxonomy" id="4565"/>
    <lineage>
        <taxon>Eukaryota</taxon>
        <taxon>Viridiplantae</taxon>
        <taxon>Streptophyta</taxon>
        <taxon>Embryophyta</taxon>
        <taxon>Tracheophyta</taxon>
        <taxon>Spermatophyta</taxon>
        <taxon>Magnoliopsida</taxon>
        <taxon>Liliopsida</taxon>
        <taxon>Poales</taxon>
        <taxon>Poaceae</taxon>
        <taxon>BOP clade</taxon>
        <taxon>Pooideae</taxon>
        <taxon>Triticodae</taxon>
        <taxon>Triticeae</taxon>
        <taxon>Triticinae</taxon>
        <taxon>Triticum</taxon>
    </lineage>
</organism>
<reference evidence="8" key="1">
    <citation type="submission" date="2018-08" db="EMBL/GenBank/DDBJ databases">
        <authorList>
            <person name="Rossello M."/>
        </authorList>
    </citation>
    <scope>NUCLEOTIDE SEQUENCE [LARGE SCALE GENOMIC DNA]</scope>
    <source>
        <strain evidence="8">cv. Chinese Spring</strain>
    </source>
</reference>
<feature type="compositionally biased region" description="Polar residues" evidence="6">
    <location>
        <begin position="62"/>
        <end position="72"/>
    </location>
</feature>
<evidence type="ECO:0000313" key="8">
    <source>
        <dbReference type="EnsemblPlants" id="TraesCS7B02G137900.1"/>
    </source>
</evidence>
<protein>
    <recommendedName>
        <fullName evidence="7">AIPP2-like SPOC-like domain-containing protein</fullName>
    </recommendedName>
</protein>
<feature type="compositionally biased region" description="Basic and acidic residues" evidence="6">
    <location>
        <begin position="50"/>
        <end position="59"/>
    </location>
</feature>
<evidence type="ECO:0000256" key="3">
    <source>
        <dbReference type="ARBA" id="ARBA00022833"/>
    </source>
</evidence>
<feature type="compositionally biased region" description="Low complexity" evidence="6">
    <location>
        <begin position="208"/>
        <end position="221"/>
    </location>
</feature>
<feature type="domain" description="AIPP2-like SPOC-like" evidence="7">
    <location>
        <begin position="472"/>
        <end position="597"/>
    </location>
</feature>
<dbReference type="InterPro" id="IPR056280">
    <property type="entry name" value="AIPP2-like_SPOC"/>
</dbReference>
<evidence type="ECO:0000259" key="7">
    <source>
        <dbReference type="Pfam" id="PF23121"/>
    </source>
</evidence>
<reference evidence="8" key="2">
    <citation type="submission" date="2018-10" db="UniProtKB">
        <authorList>
            <consortium name="EnsemblPlants"/>
        </authorList>
    </citation>
    <scope>IDENTIFICATION</scope>
</reference>
<keyword evidence="3" id="KW-0862">Zinc</keyword>
<dbReference type="GO" id="GO:0034244">
    <property type="term" value="P:negative regulation of transcription elongation by RNA polymerase II"/>
    <property type="evidence" value="ECO:0007669"/>
    <property type="project" value="InterPro"/>
</dbReference>
<proteinExistence type="predicted"/>
<evidence type="ECO:0000256" key="1">
    <source>
        <dbReference type="ARBA" id="ARBA00022723"/>
    </source>
</evidence>
<dbReference type="OMA" id="NEDHRMA"/>
<feature type="region of interest" description="Disordered" evidence="6">
    <location>
        <begin position="159"/>
        <end position="266"/>
    </location>
</feature>
<feature type="compositionally biased region" description="Polar residues" evidence="6">
    <location>
        <begin position="114"/>
        <end position="128"/>
    </location>
</feature>
<dbReference type="PANTHER" id="PTHR33304:SF52">
    <property type="entry name" value="DUF4283 DOMAIN-CONTAINING PROTEIN"/>
    <property type="match status" value="1"/>
</dbReference>
<dbReference type="GO" id="GO:0008270">
    <property type="term" value="F:zinc ion binding"/>
    <property type="evidence" value="ECO:0007669"/>
    <property type="project" value="UniProtKB-KW"/>
</dbReference>
<name>A0A3B6SFB2_WHEAT</name>
<dbReference type="PANTHER" id="PTHR33304">
    <property type="match status" value="1"/>
</dbReference>
<dbReference type="EnsemblPlants" id="TraesCS7B02G137900.1">
    <property type="protein sequence ID" value="TraesCS7B02G137900.1"/>
    <property type="gene ID" value="TraesCS7B02G137900"/>
</dbReference>
<keyword evidence="5" id="KW-0804">Transcription</keyword>
<evidence type="ECO:0000256" key="4">
    <source>
        <dbReference type="ARBA" id="ARBA00023015"/>
    </source>
</evidence>
<feature type="compositionally biased region" description="Acidic residues" evidence="6">
    <location>
        <begin position="416"/>
        <end position="425"/>
    </location>
</feature>
<evidence type="ECO:0000313" key="9">
    <source>
        <dbReference type="Proteomes" id="UP000019116"/>
    </source>
</evidence>
<dbReference type="PaxDb" id="4565-Traes_7BS_E71B1A305.2"/>
<feature type="region of interest" description="Disordered" evidence="6">
    <location>
        <begin position="48"/>
        <end position="138"/>
    </location>
</feature>